<dbReference type="InterPro" id="IPR035959">
    <property type="entry name" value="RutC-like_sf"/>
</dbReference>
<dbReference type="PANTHER" id="PTHR12196:SF2">
    <property type="entry name" value="DIPHTHINE--AMMONIA LIGASE"/>
    <property type="match status" value="1"/>
</dbReference>
<comment type="caution">
    <text evidence="1">The sequence shown here is derived from an EMBL/GenBank/DDBJ whole genome shotgun (WGS) entry which is preliminary data.</text>
</comment>
<dbReference type="Proteomes" id="UP000585614">
    <property type="component" value="Unassembled WGS sequence"/>
</dbReference>
<dbReference type="GO" id="GO:0017178">
    <property type="term" value="F:diphthine-ammonia ligase activity"/>
    <property type="evidence" value="ECO:0007669"/>
    <property type="project" value="TreeGrafter"/>
</dbReference>
<dbReference type="InterPro" id="IPR030662">
    <property type="entry name" value="DPH6/MJ0570"/>
</dbReference>
<sequence>MPEGQTSCLWLTAHVRRTVLRITTCCNGGRRPKVNFTSHLESINSLLQNITIKPKRLDLKDIILVLLYLQNMEDFSATNSAYVTMSNLCLPARVCVETVLPEKVIFPIDCLIYQSSIKIGDGLCQPKEILYVQIISPWAPASIGSCSQSIKVSEHAQGVLVFVVID</sequence>
<dbReference type="EMBL" id="JACAGC010000008">
    <property type="protein sequence ID" value="KAF6351655.1"/>
    <property type="molecule type" value="Genomic_DNA"/>
</dbReference>
<organism evidence="1 2">
    <name type="scientific">Rhinolophus ferrumequinum</name>
    <name type="common">Greater horseshoe bat</name>
    <dbReference type="NCBI Taxonomy" id="59479"/>
    <lineage>
        <taxon>Eukaryota</taxon>
        <taxon>Metazoa</taxon>
        <taxon>Chordata</taxon>
        <taxon>Craniata</taxon>
        <taxon>Vertebrata</taxon>
        <taxon>Euteleostomi</taxon>
        <taxon>Mammalia</taxon>
        <taxon>Eutheria</taxon>
        <taxon>Laurasiatheria</taxon>
        <taxon>Chiroptera</taxon>
        <taxon>Yinpterochiroptera</taxon>
        <taxon>Rhinolophoidea</taxon>
        <taxon>Rhinolophidae</taxon>
        <taxon>Rhinolophinae</taxon>
        <taxon>Rhinolophus</taxon>
    </lineage>
</organism>
<dbReference type="Gene3D" id="3.30.1330.40">
    <property type="entry name" value="RutC-like"/>
    <property type="match status" value="1"/>
</dbReference>
<accession>A0A7J7XPS9</accession>
<name>A0A7J7XPS9_RHIFE</name>
<reference evidence="1 2" key="1">
    <citation type="journal article" date="2020" name="Nature">
        <title>Six reference-quality genomes reveal evolution of bat adaptations.</title>
        <authorList>
            <person name="Jebb D."/>
            <person name="Huang Z."/>
            <person name="Pippel M."/>
            <person name="Hughes G.M."/>
            <person name="Lavrichenko K."/>
            <person name="Devanna P."/>
            <person name="Winkler S."/>
            <person name="Jermiin L.S."/>
            <person name="Skirmuntt E.C."/>
            <person name="Katzourakis A."/>
            <person name="Burkitt-Gray L."/>
            <person name="Ray D.A."/>
            <person name="Sullivan K.A.M."/>
            <person name="Roscito J.G."/>
            <person name="Kirilenko B.M."/>
            <person name="Davalos L.M."/>
            <person name="Corthals A.P."/>
            <person name="Power M.L."/>
            <person name="Jones G."/>
            <person name="Ransome R.D."/>
            <person name="Dechmann D.K.N."/>
            <person name="Locatelli A.G."/>
            <person name="Puechmaille S.J."/>
            <person name="Fedrigo O."/>
            <person name="Jarvis E.D."/>
            <person name="Hiller M."/>
            <person name="Vernes S.C."/>
            <person name="Myers E.W."/>
            <person name="Teeling E.C."/>
        </authorList>
    </citation>
    <scope>NUCLEOTIDE SEQUENCE [LARGE SCALE GENOMIC DNA]</scope>
    <source>
        <strain evidence="1">MRhiFer1</strain>
        <tissue evidence="1">Lung</tissue>
    </source>
</reference>
<proteinExistence type="predicted"/>
<protein>
    <submittedName>
        <fullName evidence="1">Uncharacterized protein</fullName>
    </submittedName>
</protein>
<dbReference type="PANTHER" id="PTHR12196">
    <property type="entry name" value="DOMAIN OF UNKNOWN FUNCTION 71 DUF71 -CONTAINING PROTEIN"/>
    <property type="match status" value="1"/>
</dbReference>
<dbReference type="SUPFAM" id="SSF55298">
    <property type="entry name" value="YjgF-like"/>
    <property type="match status" value="1"/>
</dbReference>
<dbReference type="GO" id="GO:0017183">
    <property type="term" value="P:protein histidyl modification to diphthamide"/>
    <property type="evidence" value="ECO:0007669"/>
    <property type="project" value="TreeGrafter"/>
</dbReference>
<dbReference type="AlphaFoldDB" id="A0A7J7XPS9"/>
<evidence type="ECO:0000313" key="2">
    <source>
        <dbReference type="Proteomes" id="UP000585614"/>
    </source>
</evidence>
<evidence type="ECO:0000313" key="1">
    <source>
        <dbReference type="EMBL" id="KAF6351655.1"/>
    </source>
</evidence>
<gene>
    <name evidence="1" type="ORF">mRhiFer1_010159</name>
</gene>